<organism evidence="9 10">
    <name type="scientific">Candidatus Magasanikbacteria bacterium RIFOXYC12_FULL_33_11</name>
    <dbReference type="NCBI Taxonomy" id="1798701"/>
    <lineage>
        <taxon>Bacteria</taxon>
        <taxon>Candidatus Magasanikiibacteriota</taxon>
    </lineage>
</organism>
<sequence length="123" mass="13752">MKNTTSQQKRLRRRMRSRARMNGTATTPRISVFRSLRGMYAQLIDDENSKVLASVNSKVDFDKAVEVGDRKGKVALSFVLGKKLAAKAKEQNITTVVFDRSGYQYHGRVQALADGAREGGLQF</sequence>
<feature type="region of interest" description="Disordered" evidence="8">
    <location>
        <begin position="1"/>
        <end position="26"/>
    </location>
</feature>
<dbReference type="CDD" id="cd00432">
    <property type="entry name" value="Ribosomal_L18_L5e"/>
    <property type="match status" value="1"/>
</dbReference>
<comment type="caution">
    <text evidence="9">The sequence shown here is derived from an EMBL/GenBank/DDBJ whole genome shotgun (WGS) entry which is preliminary data.</text>
</comment>
<keyword evidence="4 7" id="KW-0689">Ribosomal protein</keyword>
<feature type="compositionally biased region" description="Basic residues" evidence="8">
    <location>
        <begin position="9"/>
        <end position="19"/>
    </location>
</feature>
<dbReference type="InterPro" id="IPR057268">
    <property type="entry name" value="Ribosomal_L18"/>
</dbReference>
<dbReference type="GO" id="GO:0006412">
    <property type="term" value="P:translation"/>
    <property type="evidence" value="ECO:0007669"/>
    <property type="project" value="UniProtKB-UniRule"/>
</dbReference>
<dbReference type="PANTHER" id="PTHR12899:SF3">
    <property type="entry name" value="LARGE RIBOSOMAL SUBUNIT PROTEIN UL18M"/>
    <property type="match status" value="1"/>
</dbReference>
<keyword evidence="5 7" id="KW-0687">Ribonucleoprotein</keyword>
<proteinExistence type="inferred from homology"/>
<evidence type="ECO:0000256" key="5">
    <source>
        <dbReference type="ARBA" id="ARBA00023274"/>
    </source>
</evidence>
<keyword evidence="2 7" id="KW-0699">rRNA-binding</keyword>
<dbReference type="GO" id="GO:0008097">
    <property type="term" value="F:5S rRNA binding"/>
    <property type="evidence" value="ECO:0007669"/>
    <property type="project" value="TreeGrafter"/>
</dbReference>
<accession>A0A1F6NRG9</accession>
<evidence type="ECO:0000313" key="10">
    <source>
        <dbReference type="Proteomes" id="UP000178349"/>
    </source>
</evidence>
<keyword evidence="3 7" id="KW-0694">RNA-binding</keyword>
<evidence type="ECO:0000256" key="8">
    <source>
        <dbReference type="SAM" id="MobiDB-lite"/>
    </source>
</evidence>
<dbReference type="InterPro" id="IPR005484">
    <property type="entry name" value="Ribosomal_uL18_bac/plant/anim"/>
</dbReference>
<gene>
    <name evidence="7" type="primary">rplR</name>
    <name evidence="9" type="ORF">A2493_03445</name>
</gene>
<reference evidence="9 10" key="1">
    <citation type="journal article" date="2016" name="Nat. Commun.">
        <title>Thousands of microbial genomes shed light on interconnected biogeochemical processes in an aquifer system.</title>
        <authorList>
            <person name="Anantharaman K."/>
            <person name="Brown C.T."/>
            <person name="Hug L.A."/>
            <person name="Sharon I."/>
            <person name="Castelle C.J."/>
            <person name="Probst A.J."/>
            <person name="Thomas B.C."/>
            <person name="Singh A."/>
            <person name="Wilkins M.J."/>
            <person name="Karaoz U."/>
            <person name="Brodie E.L."/>
            <person name="Williams K.H."/>
            <person name="Hubbard S.S."/>
            <person name="Banfield J.F."/>
        </authorList>
    </citation>
    <scope>NUCLEOTIDE SEQUENCE [LARGE SCALE GENOMIC DNA]</scope>
</reference>
<dbReference type="SUPFAM" id="SSF53137">
    <property type="entry name" value="Translational machinery components"/>
    <property type="match status" value="1"/>
</dbReference>
<dbReference type="Pfam" id="PF00861">
    <property type="entry name" value="Ribosomal_L18p"/>
    <property type="match status" value="1"/>
</dbReference>
<name>A0A1F6NRG9_9BACT</name>
<dbReference type="FunFam" id="3.30.420.100:FF:000001">
    <property type="entry name" value="50S ribosomal protein L18"/>
    <property type="match status" value="1"/>
</dbReference>
<protein>
    <recommendedName>
        <fullName evidence="6 7">Large ribosomal subunit protein uL18</fullName>
    </recommendedName>
</protein>
<dbReference type="InterPro" id="IPR004389">
    <property type="entry name" value="Ribosomal_uL18_bac-type"/>
</dbReference>
<evidence type="ECO:0000256" key="7">
    <source>
        <dbReference type="HAMAP-Rule" id="MF_01337"/>
    </source>
</evidence>
<dbReference type="EMBL" id="MFQW01000016">
    <property type="protein sequence ID" value="OGH86489.1"/>
    <property type="molecule type" value="Genomic_DNA"/>
</dbReference>
<evidence type="ECO:0000256" key="2">
    <source>
        <dbReference type="ARBA" id="ARBA00022730"/>
    </source>
</evidence>
<dbReference type="NCBIfam" id="TIGR00060">
    <property type="entry name" value="L18_bact"/>
    <property type="match status" value="1"/>
</dbReference>
<dbReference type="GO" id="GO:0003735">
    <property type="term" value="F:structural constituent of ribosome"/>
    <property type="evidence" value="ECO:0007669"/>
    <property type="project" value="InterPro"/>
</dbReference>
<dbReference type="PANTHER" id="PTHR12899">
    <property type="entry name" value="39S RIBOSOMAL PROTEIN L18, MITOCHONDRIAL"/>
    <property type="match status" value="1"/>
</dbReference>
<dbReference type="Proteomes" id="UP000178349">
    <property type="component" value="Unassembled WGS sequence"/>
</dbReference>
<dbReference type="AlphaFoldDB" id="A0A1F6NRG9"/>
<evidence type="ECO:0000256" key="3">
    <source>
        <dbReference type="ARBA" id="ARBA00022884"/>
    </source>
</evidence>
<evidence type="ECO:0000313" key="9">
    <source>
        <dbReference type="EMBL" id="OGH86489.1"/>
    </source>
</evidence>
<comment type="similarity">
    <text evidence="1 7">Belongs to the universal ribosomal protein uL18 family.</text>
</comment>
<evidence type="ECO:0000256" key="6">
    <source>
        <dbReference type="ARBA" id="ARBA00035197"/>
    </source>
</evidence>
<comment type="subunit">
    <text evidence="7">Part of the 50S ribosomal subunit; part of the 5S rRNA/L5/L18/L25 subcomplex. Contacts the 5S and 23S rRNAs.</text>
</comment>
<dbReference type="HAMAP" id="MF_01337_B">
    <property type="entry name" value="Ribosomal_uL18_B"/>
    <property type="match status" value="1"/>
</dbReference>
<evidence type="ECO:0000256" key="4">
    <source>
        <dbReference type="ARBA" id="ARBA00022980"/>
    </source>
</evidence>
<evidence type="ECO:0000256" key="1">
    <source>
        <dbReference type="ARBA" id="ARBA00007116"/>
    </source>
</evidence>
<comment type="function">
    <text evidence="7">This is one of the proteins that bind and probably mediate the attachment of the 5S RNA into the large ribosomal subunit, where it forms part of the central protuberance.</text>
</comment>
<dbReference type="Gene3D" id="3.30.420.100">
    <property type="match status" value="1"/>
</dbReference>
<dbReference type="GO" id="GO:0022625">
    <property type="term" value="C:cytosolic large ribosomal subunit"/>
    <property type="evidence" value="ECO:0007669"/>
    <property type="project" value="TreeGrafter"/>
</dbReference>